<organism evidence="1 2">
    <name type="scientific">Smallanthus sonchifolius</name>
    <dbReference type="NCBI Taxonomy" id="185202"/>
    <lineage>
        <taxon>Eukaryota</taxon>
        <taxon>Viridiplantae</taxon>
        <taxon>Streptophyta</taxon>
        <taxon>Embryophyta</taxon>
        <taxon>Tracheophyta</taxon>
        <taxon>Spermatophyta</taxon>
        <taxon>Magnoliopsida</taxon>
        <taxon>eudicotyledons</taxon>
        <taxon>Gunneridae</taxon>
        <taxon>Pentapetalae</taxon>
        <taxon>asterids</taxon>
        <taxon>campanulids</taxon>
        <taxon>Asterales</taxon>
        <taxon>Asteraceae</taxon>
        <taxon>Asteroideae</taxon>
        <taxon>Heliantheae alliance</taxon>
        <taxon>Millerieae</taxon>
        <taxon>Smallanthus</taxon>
    </lineage>
</organism>
<reference evidence="1 2" key="2">
    <citation type="journal article" date="2022" name="Mol. Ecol. Resour.">
        <title>The genomes of chicory, endive, great burdock and yacon provide insights into Asteraceae paleo-polyploidization history and plant inulin production.</title>
        <authorList>
            <person name="Fan W."/>
            <person name="Wang S."/>
            <person name="Wang H."/>
            <person name="Wang A."/>
            <person name="Jiang F."/>
            <person name="Liu H."/>
            <person name="Zhao H."/>
            <person name="Xu D."/>
            <person name="Zhang Y."/>
        </authorList>
    </citation>
    <scope>NUCLEOTIDE SEQUENCE [LARGE SCALE GENOMIC DNA]</scope>
    <source>
        <strain evidence="2">cv. Yunnan</strain>
        <tissue evidence="1">Leaves</tissue>
    </source>
</reference>
<name>A0ACB9EPP1_9ASTR</name>
<gene>
    <name evidence="1" type="ORF">L1987_51184</name>
</gene>
<evidence type="ECO:0000313" key="1">
    <source>
        <dbReference type="EMBL" id="KAI3760785.1"/>
    </source>
</evidence>
<dbReference type="EMBL" id="CM042034">
    <property type="protein sequence ID" value="KAI3760785.1"/>
    <property type="molecule type" value="Genomic_DNA"/>
</dbReference>
<accession>A0ACB9EPP1</accession>
<reference evidence="2" key="1">
    <citation type="journal article" date="2022" name="Mol. Ecol. Resour.">
        <title>The genomes of chicory, endive, great burdock and yacon provide insights into Asteraceae palaeo-polyploidization history and plant inulin production.</title>
        <authorList>
            <person name="Fan W."/>
            <person name="Wang S."/>
            <person name="Wang H."/>
            <person name="Wang A."/>
            <person name="Jiang F."/>
            <person name="Liu H."/>
            <person name="Zhao H."/>
            <person name="Xu D."/>
            <person name="Zhang Y."/>
        </authorList>
    </citation>
    <scope>NUCLEOTIDE SEQUENCE [LARGE SCALE GENOMIC DNA]</scope>
    <source>
        <strain evidence="2">cv. Yunnan</strain>
    </source>
</reference>
<proteinExistence type="predicted"/>
<keyword evidence="2" id="KW-1185">Reference proteome</keyword>
<evidence type="ECO:0000313" key="2">
    <source>
        <dbReference type="Proteomes" id="UP001056120"/>
    </source>
</evidence>
<dbReference type="Proteomes" id="UP001056120">
    <property type="component" value="Linkage Group LG17"/>
</dbReference>
<sequence length="397" mass="44208">MDESYYIECDIATQVPRLNQTYSFFFISNGSRRSLEVLEVNVDGHLTVNLPIAHACYSELGLSLDSSPKTYHTSRFPFSSTRNNFIGVGDDIEAHIKLGARVTTTWCLTDALNITKVVNRSHLVNSWCNSVIPPNRTYAHIEARLNKHRPQLSYKCGYAFLVDENNFNINDAYNSTLSKNQSLPVVLEWSVGNTTCEEARKDKVTYRCRDNSDCVDGGDNFPGYHINECESPQHNDCLPGHCKNTYGNYTCVCPKGLYGNAKKCGQCTLVESESRSVIKGISEGVAAAAMTMLLVYLGVKQRRKTELVTGTNIHSLEISLTDYSGAAAYLASLLEQNALVQVLEVKRDEYSEVVKCVAKLAVSCLHLEGKTRPTMMEIKQELKQLRCLLLSAEANSI</sequence>
<protein>
    <submittedName>
        <fullName evidence="1">Uncharacterized protein</fullName>
    </submittedName>
</protein>
<comment type="caution">
    <text evidence="1">The sequence shown here is derived from an EMBL/GenBank/DDBJ whole genome shotgun (WGS) entry which is preliminary data.</text>
</comment>